<dbReference type="EMBL" id="JASCZI010120832">
    <property type="protein sequence ID" value="MED6154999.1"/>
    <property type="molecule type" value="Genomic_DNA"/>
</dbReference>
<reference evidence="2 3" key="1">
    <citation type="journal article" date="2023" name="Plants (Basel)">
        <title>Bridging the Gap: Combining Genomics and Transcriptomics Approaches to Understand Stylosanthes scabra, an Orphan Legume from the Brazilian Caatinga.</title>
        <authorList>
            <person name="Ferreira-Neto J.R.C."/>
            <person name="da Silva M.D."/>
            <person name="Binneck E."/>
            <person name="de Melo N.F."/>
            <person name="da Silva R.H."/>
            <person name="de Melo A.L.T.M."/>
            <person name="Pandolfi V."/>
            <person name="Bustamante F.O."/>
            <person name="Brasileiro-Vidal A.C."/>
            <person name="Benko-Iseppon A.M."/>
        </authorList>
    </citation>
    <scope>NUCLEOTIDE SEQUENCE [LARGE SCALE GENOMIC DNA]</scope>
    <source>
        <tissue evidence="2">Leaves</tissue>
    </source>
</reference>
<keyword evidence="3" id="KW-1185">Reference proteome</keyword>
<proteinExistence type="predicted"/>
<dbReference type="InterPro" id="IPR004332">
    <property type="entry name" value="Transposase_MuDR"/>
</dbReference>
<comment type="caution">
    <text evidence="2">The sequence shown here is derived from an EMBL/GenBank/DDBJ whole genome shotgun (WGS) entry which is preliminary data.</text>
</comment>
<gene>
    <name evidence="2" type="ORF">PIB30_001681</name>
</gene>
<protein>
    <recommendedName>
        <fullName evidence="1">Transposase MuDR plant domain-containing protein</fullName>
    </recommendedName>
</protein>
<evidence type="ECO:0000313" key="3">
    <source>
        <dbReference type="Proteomes" id="UP001341840"/>
    </source>
</evidence>
<feature type="domain" description="Transposase MuDR plant" evidence="1">
    <location>
        <begin position="28"/>
        <end position="74"/>
    </location>
</feature>
<evidence type="ECO:0000259" key="1">
    <source>
        <dbReference type="Pfam" id="PF03108"/>
    </source>
</evidence>
<evidence type="ECO:0000313" key="2">
    <source>
        <dbReference type="EMBL" id="MED6154999.1"/>
    </source>
</evidence>
<sequence length="78" mass="9107">MTRQYDHPAHFRVLWLSGGPDDDLVDEFEVGQQFDDKEAMLMAVKTYSIRRAVEYKILESDRLKYAVHPTYTACSHTL</sequence>
<name>A0ABU6U284_9FABA</name>
<dbReference type="Pfam" id="PF03108">
    <property type="entry name" value="DBD_Tnp_Mut"/>
    <property type="match status" value="1"/>
</dbReference>
<dbReference type="Proteomes" id="UP001341840">
    <property type="component" value="Unassembled WGS sequence"/>
</dbReference>
<accession>A0ABU6U284</accession>
<organism evidence="2 3">
    <name type="scientific">Stylosanthes scabra</name>
    <dbReference type="NCBI Taxonomy" id="79078"/>
    <lineage>
        <taxon>Eukaryota</taxon>
        <taxon>Viridiplantae</taxon>
        <taxon>Streptophyta</taxon>
        <taxon>Embryophyta</taxon>
        <taxon>Tracheophyta</taxon>
        <taxon>Spermatophyta</taxon>
        <taxon>Magnoliopsida</taxon>
        <taxon>eudicotyledons</taxon>
        <taxon>Gunneridae</taxon>
        <taxon>Pentapetalae</taxon>
        <taxon>rosids</taxon>
        <taxon>fabids</taxon>
        <taxon>Fabales</taxon>
        <taxon>Fabaceae</taxon>
        <taxon>Papilionoideae</taxon>
        <taxon>50 kb inversion clade</taxon>
        <taxon>dalbergioids sensu lato</taxon>
        <taxon>Dalbergieae</taxon>
        <taxon>Pterocarpus clade</taxon>
        <taxon>Stylosanthes</taxon>
    </lineage>
</organism>